<dbReference type="EMBL" id="KZ805315">
    <property type="protein sequence ID" value="PVI05231.1"/>
    <property type="molecule type" value="Genomic_DNA"/>
</dbReference>
<evidence type="ECO:0000313" key="1">
    <source>
        <dbReference type="EMBL" id="PVI05231.1"/>
    </source>
</evidence>
<dbReference type="Proteomes" id="UP000244855">
    <property type="component" value="Unassembled WGS sequence"/>
</dbReference>
<dbReference type="AlphaFoldDB" id="A0A2V1E439"/>
<accession>A0A2V1E439</accession>
<keyword evidence="2" id="KW-1185">Reference proteome</keyword>
<evidence type="ECO:0000313" key="2">
    <source>
        <dbReference type="Proteomes" id="UP000244855"/>
    </source>
</evidence>
<organism evidence="1 2">
    <name type="scientific">Periconia macrospinosa</name>
    <dbReference type="NCBI Taxonomy" id="97972"/>
    <lineage>
        <taxon>Eukaryota</taxon>
        <taxon>Fungi</taxon>
        <taxon>Dikarya</taxon>
        <taxon>Ascomycota</taxon>
        <taxon>Pezizomycotina</taxon>
        <taxon>Dothideomycetes</taxon>
        <taxon>Pleosporomycetidae</taxon>
        <taxon>Pleosporales</taxon>
        <taxon>Massarineae</taxon>
        <taxon>Periconiaceae</taxon>
        <taxon>Periconia</taxon>
    </lineage>
</organism>
<gene>
    <name evidence="1" type="ORF">DM02DRAFT_650887</name>
</gene>
<reference evidence="1 2" key="1">
    <citation type="journal article" date="2018" name="Sci. Rep.">
        <title>Comparative genomics provides insights into the lifestyle and reveals functional heterogeneity of dark septate endophytic fungi.</title>
        <authorList>
            <person name="Knapp D.G."/>
            <person name="Nemeth J.B."/>
            <person name="Barry K."/>
            <person name="Hainaut M."/>
            <person name="Henrissat B."/>
            <person name="Johnson J."/>
            <person name="Kuo A."/>
            <person name="Lim J.H.P."/>
            <person name="Lipzen A."/>
            <person name="Nolan M."/>
            <person name="Ohm R.A."/>
            <person name="Tamas L."/>
            <person name="Grigoriev I.V."/>
            <person name="Spatafora J.W."/>
            <person name="Nagy L.G."/>
            <person name="Kovacs G.M."/>
        </authorList>
    </citation>
    <scope>NUCLEOTIDE SEQUENCE [LARGE SCALE GENOMIC DNA]</scope>
    <source>
        <strain evidence="1 2">DSE2036</strain>
    </source>
</reference>
<sequence length="93" mass="9573">MPLAVLDISDPLALPAASRLSLSPSSRLSPQDRLRKSRVDFGIARSPRLASPRTGSVALQPPPLPAAIGQADDRFAVIAISSLTVSTATAAAT</sequence>
<protein>
    <submittedName>
        <fullName evidence="1">Uncharacterized protein</fullName>
    </submittedName>
</protein>
<name>A0A2V1E439_9PLEO</name>
<proteinExistence type="predicted"/>